<dbReference type="OrthoDB" id="6358215at2759"/>
<comment type="subcellular location">
    <subcellularLocation>
        <location evidence="1">Nucleus</location>
    </subcellularLocation>
</comment>
<protein>
    <recommendedName>
        <fullName evidence="9">Proline-rich nuclear receptor coactivator 2</fullName>
    </recommendedName>
</protein>
<evidence type="ECO:0000313" key="8">
    <source>
        <dbReference type="Proteomes" id="UP000215335"/>
    </source>
</evidence>
<feature type="compositionally biased region" description="Polar residues" evidence="6">
    <location>
        <begin position="71"/>
        <end position="85"/>
    </location>
</feature>
<feature type="region of interest" description="Disordered" evidence="6">
    <location>
        <begin position="1"/>
        <end position="119"/>
    </location>
</feature>
<accession>A0A232EWN9</accession>
<sequence length="152" mass="16167">MTNSTPKNNDKIERQGSPSSQGKQRRSSNYVKTVTYFSSGNNNAAGASSVAVTGNNASGRNSRASNSSRRQSCSPPCTSAKNIPRSSPMRYDSPRGSPTNNFYAGAKFSEPPSPATLPKPPNHWTGLIGSCGSETGPSHISQHFNMFLNIQA</sequence>
<organism evidence="7 8">
    <name type="scientific">Trichomalopsis sarcophagae</name>
    <dbReference type="NCBI Taxonomy" id="543379"/>
    <lineage>
        <taxon>Eukaryota</taxon>
        <taxon>Metazoa</taxon>
        <taxon>Ecdysozoa</taxon>
        <taxon>Arthropoda</taxon>
        <taxon>Hexapoda</taxon>
        <taxon>Insecta</taxon>
        <taxon>Pterygota</taxon>
        <taxon>Neoptera</taxon>
        <taxon>Endopterygota</taxon>
        <taxon>Hymenoptera</taxon>
        <taxon>Apocrita</taxon>
        <taxon>Proctotrupomorpha</taxon>
        <taxon>Chalcidoidea</taxon>
        <taxon>Pteromalidae</taxon>
        <taxon>Pteromalinae</taxon>
        <taxon>Trichomalopsis</taxon>
    </lineage>
</organism>
<proteinExistence type="predicted"/>
<dbReference type="GO" id="GO:0005634">
    <property type="term" value="C:nucleus"/>
    <property type="evidence" value="ECO:0007669"/>
    <property type="project" value="UniProtKB-SubCell"/>
</dbReference>
<keyword evidence="5" id="KW-0539">Nucleus</keyword>
<dbReference type="InterPro" id="IPR026780">
    <property type="entry name" value="PNRC1/2"/>
</dbReference>
<feature type="compositionally biased region" description="Polar residues" evidence="6">
    <location>
        <begin position="16"/>
        <end position="37"/>
    </location>
</feature>
<feature type="compositionally biased region" description="Low complexity" evidence="6">
    <location>
        <begin position="38"/>
        <end position="70"/>
    </location>
</feature>
<evidence type="ECO:0000256" key="4">
    <source>
        <dbReference type="ARBA" id="ARBA00023163"/>
    </source>
</evidence>
<dbReference type="Proteomes" id="UP000215335">
    <property type="component" value="Unassembled WGS sequence"/>
</dbReference>
<dbReference type="InterPro" id="IPR028322">
    <property type="entry name" value="PNRC-like_rgn"/>
</dbReference>
<dbReference type="GO" id="GO:0016071">
    <property type="term" value="P:mRNA metabolic process"/>
    <property type="evidence" value="ECO:0007669"/>
    <property type="project" value="UniProtKB-ARBA"/>
</dbReference>
<keyword evidence="3" id="KW-0010">Activator</keyword>
<gene>
    <name evidence="7" type="ORF">TSAR_016789</name>
</gene>
<keyword evidence="8" id="KW-1185">Reference proteome</keyword>
<keyword evidence="4" id="KW-0804">Transcription</keyword>
<evidence type="ECO:0000256" key="6">
    <source>
        <dbReference type="SAM" id="MobiDB-lite"/>
    </source>
</evidence>
<evidence type="ECO:0000256" key="2">
    <source>
        <dbReference type="ARBA" id="ARBA00023015"/>
    </source>
</evidence>
<evidence type="ECO:0000256" key="5">
    <source>
        <dbReference type="ARBA" id="ARBA00023242"/>
    </source>
</evidence>
<keyword evidence="2" id="KW-0805">Transcription regulation</keyword>
<evidence type="ECO:0000256" key="3">
    <source>
        <dbReference type="ARBA" id="ARBA00023159"/>
    </source>
</evidence>
<evidence type="ECO:0000256" key="1">
    <source>
        <dbReference type="ARBA" id="ARBA00004123"/>
    </source>
</evidence>
<evidence type="ECO:0000313" key="7">
    <source>
        <dbReference type="EMBL" id="OXU22767.1"/>
    </source>
</evidence>
<dbReference type="EMBL" id="NNAY01001833">
    <property type="protein sequence ID" value="OXU22767.1"/>
    <property type="molecule type" value="Genomic_DNA"/>
</dbReference>
<comment type="caution">
    <text evidence="7">The sequence shown here is derived from an EMBL/GenBank/DDBJ whole genome shotgun (WGS) entry which is preliminary data.</text>
</comment>
<evidence type="ECO:0008006" key="9">
    <source>
        <dbReference type="Google" id="ProtNLM"/>
    </source>
</evidence>
<dbReference type="Pfam" id="PF15365">
    <property type="entry name" value="PNRC"/>
    <property type="match status" value="1"/>
</dbReference>
<dbReference type="PANTHER" id="PTHR15405">
    <property type="entry name" value="PROLINE-RICH NUCLEAR RECEPTOR COACTIVATOR"/>
    <property type="match status" value="1"/>
</dbReference>
<dbReference type="AlphaFoldDB" id="A0A232EWN9"/>
<name>A0A232EWN9_9HYME</name>
<reference evidence="7 8" key="1">
    <citation type="journal article" date="2017" name="Curr. Biol.">
        <title>The Evolution of Venom by Co-option of Single-Copy Genes.</title>
        <authorList>
            <person name="Martinson E.O."/>
            <person name="Mrinalini"/>
            <person name="Kelkar Y.D."/>
            <person name="Chang C.H."/>
            <person name="Werren J.H."/>
        </authorList>
    </citation>
    <scope>NUCLEOTIDE SEQUENCE [LARGE SCALE GENOMIC DNA]</scope>
    <source>
        <strain evidence="7 8">Alberta</strain>
        <tissue evidence="7">Whole body</tissue>
    </source>
</reference>